<evidence type="ECO:0000256" key="8">
    <source>
        <dbReference type="ARBA" id="ARBA00022989"/>
    </source>
</evidence>
<organism evidence="13 14">
    <name type="scientific">Lactonifactor longoviformis DSM 17459</name>
    <dbReference type="NCBI Taxonomy" id="1122155"/>
    <lineage>
        <taxon>Bacteria</taxon>
        <taxon>Bacillati</taxon>
        <taxon>Bacillota</taxon>
        <taxon>Clostridia</taxon>
        <taxon>Eubacteriales</taxon>
        <taxon>Clostridiaceae</taxon>
        <taxon>Lactonifactor</taxon>
    </lineage>
</organism>
<evidence type="ECO:0000259" key="12">
    <source>
        <dbReference type="PROSITE" id="PS50109"/>
    </source>
</evidence>
<dbReference type="InterPro" id="IPR005467">
    <property type="entry name" value="His_kinase_dom"/>
</dbReference>
<evidence type="ECO:0000256" key="11">
    <source>
        <dbReference type="SAM" id="Phobius"/>
    </source>
</evidence>
<dbReference type="InterPro" id="IPR050398">
    <property type="entry name" value="HssS/ArlS-like"/>
</dbReference>
<evidence type="ECO:0000256" key="1">
    <source>
        <dbReference type="ARBA" id="ARBA00000085"/>
    </source>
</evidence>
<accession>A0A1M4XS95</accession>
<dbReference type="PANTHER" id="PTHR45528">
    <property type="entry name" value="SENSOR HISTIDINE KINASE CPXA"/>
    <property type="match status" value="1"/>
</dbReference>
<dbReference type="RefSeq" id="WP_072851420.1">
    <property type="nucleotide sequence ID" value="NZ_FQVI01000009.1"/>
</dbReference>
<reference evidence="13 14" key="1">
    <citation type="submission" date="2016-11" db="EMBL/GenBank/DDBJ databases">
        <authorList>
            <person name="Jaros S."/>
            <person name="Januszkiewicz K."/>
            <person name="Wedrychowicz H."/>
        </authorList>
    </citation>
    <scope>NUCLEOTIDE SEQUENCE [LARGE SCALE GENOMIC DNA]</scope>
    <source>
        <strain evidence="13 14">DSM 17459</strain>
    </source>
</reference>
<protein>
    <recommendedName>
        <fullName evidence="3">histidine kinase</fullName>
        <ecNumber evidence="3">2.7.13.3</ecNumber>
    </recommendedName>
</protein>
<dbReference type="PANTHER" id="PTHR45528:SF8">
    <property type="entry name" value="HISTIDINE KINASE"/>
    <property type="match status" value="1"/>
</dbReference>
<feature type="transmembrane region" description="Helical" evidence="11">
    <location>
        <begin position="20"/>
        <end position="42"/>
    </location>
</feature>
<dbReference type="InterPro" id="IPR008358">
    <property type="entry name" value="Sig_transdc_His_kin/Pase_MprB"/>
</dbReference>
<feature type="domain" description="Histidine kinase" evidence="12">
    <location>
        <begin position="243"/>
        <end position="458"/>
    </location>
</feature>
<dbReference type="EC" id="2.7.13.3" evidence="3"/>
<dbReference type="SMART" id="SM00388">
    <property type="entry name" value="HisKA"/>
    <property type="match status" value="1"/>
</dbReference>
<keyword evidence="8 11" id="KW-1133">Transmembrane helix</keyword>
<dbReference type="SUPFAM" id="SSF55874">
    <property type="entry name" value="ATPase domain of HSP90 chaperone/DNA topoisomerase II/histidine kinase"/>
    <property type="match status" value="1"/>
</dbReference>
<keyword evidence="14" id="KW-1185">Reference proteome</keyword>
<dbReference type="Pfam" id="PF02518">
    <property type="entry name" value="HATPase_c"/>
    <property type="match status" value="1"/>
</dbReference>
<dbReference type="EMBL" id="FQVI01000009">
    <property type="protein sequence ID" value="SHE96341.1"/>
    <property type="molecule type" value="Genomic_DNA"/>
</dbReference>
<dbReference type="Proteomes" id="UP000184245">
    <property type="component" value="Unassembled WGS sequence"/>
</dbReference>
<dbReference type="Gene3D" id="6.10.340.10">
    <property type="match status" value="1"/>
</dbReference>
<dbReference type="SMART" id="SM00387">
    <property type="entry name" value="HATPase_c"/>
    <property type="match status" value="1"/>
</dbReference>
<dbReference type="CDD" id="cd00082">
    <property type="entry name" value="HisKA"/>
    <property type="match status" value="1"/>
</dbReference>
<evidence type="ECO:0000256" key="10">
    <source>
        <dbReference type="ARBA" id="ARBA00023136"/>
    </source>
</evidence>
<dbReference type="PROSITE" id="PS50109">
    <property type="entry name" value="HIS_KIN"/>
    <property type="match status" value="1"/>
</dbReference>
<dbReference type="AlphaFoldDB" id="A0A1M4XS95"/>
<evidence type="ECO:0000256" key="2">
    <source>
        <dbReference type="ARBA" id="ARBA00004141"/>
    </source>
</evidence>
<dbReference type="InterPro" id="IPR036890">
    <property type="entry name" value="HATPase_C_sf"/>
</dbReference>
<evidence type="ECO:0000256" key="5">
    <source>
        <dbReference type="ARBA" id="ARBA00022679"/>
    </source>
</evidence>
<keyword evidence="9" id="KW-0902">Two-component regulatory system</keyword>
<evidence type="ECO:0000313" key="13">
    <source>
        <dbReference type="EMBL" id="SHE96341.1"/>
    </source>
</evidence>
<dbReference type="SUPFAM" id="SSF47384">
    <property type="entry name" value="Homodimeric domain of signal transducing histidine kinase"/>
    <property type="match status" value="1"/>
</dbReference>
<evidence type="ECO:0000256" key="9">
    <source>
        <dbReference type="ARBA" id="ARBA00023012"/>
    </source>
</evidence>
<dbReference type="Gene3D" id="3.30.565.10">
    <property type="entry name" value="Histidine kinase-like ATPase, C-terminal domain"/>
    <property type="match status" value="1"/>
</dbReference>
<sequence length="460" mass="51277">MGSIKQKRAVSLSLFFLKYFMYLCAGALLTAFCAVCIFNTLVFNQMVYAADYAQKEADRACGQIAAAGQVTKEDIPELCQYAVFDPDGTMREGSIGKRESEYAWSAVRGKSADRLGNYYKVAPVADGYCVLRFQIMPQFKSAKLRRYLPNPQNLILTAVLVILLSYTCFISVCFGRSLKKKLHPLISAAGKIQNRELEFSMMTSSIKEINTVLNAMEQMRIALKESLERQWKLEQSRKEQMAALAHDLKTPLTIIRGNTDLLQESELTEEQEEYCGYIQSSIQTMQDYVKALIDISQTESGAPIEIRCVDTRAFLEELYVTVEGLLTAKEIEMRWDTGELPAALHIHQGLLHRALLNVFSNAADFTPQGGTIAFYAAVKDGTAVFRVSDSGPGFSPKALTNAAKEFYMDDESRSSNLHYGMGLYIASMVAKRHGGELILTNADYLKGAEVTIKIPESMVC</sequence>
<dbReference type="GO" id="GO:0005886">
    <property type="term" value="C:plasma membrane"/>
    <property type="evidence" value="ECO:0007669"/>
    <property type="project" value="TreeGrafter"/>
</dbReference>
<dbReference type="InterPro" id="IPR003661">
    <property type="entry name" value="HisK_dim/P_dom"/>
</dbReference>
<keyword evidence="6 11" id="KW-0812">Transmembrane</keyword>
<evidence type="ECO:0000256" key="4">
    <source>
        <dbReference type="ARBA" id="ARBA00022553"/>
    </source>
</evidence>
<dbReference type="InterPro" id="IPR036097">
    <property type="entry name" value="HisK_dim/P_sf"/>
</dbReference>
<feature type="transmembrane region" description="Helical" evidence="11">
    <location>
        <begin position="154"/>
        <end position="174"/>
    </location>
</feature>
<comment type="catalytic activity">
    <reaction evidence="1">
        <text>ATP + protein L-histidine = ADP + protein N-phospho-L-histidine.</text>
        <dbReference type="EC" id="2.7.13.3"/>
    </reaction>
</comment>
<name>A0A1M4XS95_9CLOT</name>
<gene>
    <name evidence="13" type="ORF">SAMN02745158_02107</name>
</gene>
<dbReference type="GO" id="GO:0000155">
    <property type="term" value="F:phosphorelay sensor kinase activity"/>
    <property type="evidence" value="ECO:0007669"/>
    <property type="project" value="InterPro"/>
</dbReference>
<evidence type="ECO:0000256" key="7">
    <source>
        <dbReference type="ARBA" id="ARBA00022777"/>
    </source>
</evidence>
<dbReference type="Pfam" id="PF00512">
    <property type="entry name" value="HisKA"/>
    <property type="match status" value="1"/>
</dbReference>
<keyword evidence="4" id="KW-0597">Phosphoprotein</keyword>
<evidence type="ECO:0000313" key="14">
    <source>
        <dbReference type="Proteomes" id="UP000184245"/>
    </source>
</evidence>
<keyword evidence="5" id="KW-0808">Transferase</keyword>
<evidence type="ECO:0000256" key="3">
    <source>
        <dbReference type="ARBA" id="ARBA00012438"/>
    </source>
</evidence>
<evidence type="ECO:0000256" key="6">
    <source>
        <dbReference type="ARBA" id="ARBA00022692"/>
    </source>
</evidence>
<dbReference type="STRING" id="1122155.SAMN02745158_02107"/>
<keyword evidence="10 11" id="KW-0472">Membrane</keyword>
<keyword evidence="7 13" id="KW-0418">Kinase</keyword>
<comment type="subcellular location">
    <subcellularLocation>
        <location evidence="2">Membrane</location>
        <topology evidence="2">Multi-pass membrane protein</topology>
    </subcellularLocation>
</comment>
<dbReference type="InterPro" id="IPR003594">
    <property type="entry name" value="HATPase_dom"/>
</dbReference>
<proteinExistence type="predicted"/>
<dbReference type="Gene3D" id="1.10.287.130">
    <property type="match status" value="1"/>
</dbReference>
<dbReference type="OrthoDB" id="84942at2"/>
<dbReference type="PRINTS" id="PR01780">
    <property type="entry name" value="LANTIREGPROT"/>
</dbReference>